<dbReference type="Proteomes" id="UP001611263">
    <property type="component" value="Unassembled WGS sequence"/>
</dbReference>
<accession>A0ABW7TJW2</accession>
<evidence type="ECO:0000256" key="4">
    <source>
        <dbReference type="ARBA" id="ARBA00023186"/>
    </source>
</evidence>
<dbReference type="Pfam" id="PF14011">
    <property type="entry name" value="ESX-1_EspG"/>
    <property type="match status" value="1"/>
</dbReference>
<evidence type="ECO:0000313" key="5">
    <source>
        <dbReference type="EMBL" id="MFI1461322.1"/>
    </source>
</evidence>
<evidence type="ECO:0000256" key="3">
    <source>
        <dbReference type="ARBA" id="ARBA00022490"/>
    </source>
</evidence>
<comment type="caution">
    <text evidence="5">The sequence shown here is derived from an EMBL/GenBank/DDBJ whole genome shotgun (WGS) entry which is preliminary data.</text>
</comment>
<proteinExistence type="inferred from homology"/>
<dbReference type="GeneID" id="93504342"/>
<evidence type="ECO:0000256" key="1">
    <source>
        <dbReference type="ARBA" id="ARBA00004496"/>
    </source>
</evidence>
<keyword evidence="6" id="KW-1185">Reference proteome</keyword>
<gene>
    <name evidence="5" type="ORF">ACH4WX_11450</name>
</gene>
<comment type="similarity">
    <text evidence="2">Belongs to the EspG family.</text>
</comment>
<dbReference type="InterPro" id="IPR025734">
    <property type="entry name" value="EspG"/>
</dbReference>
<dbReference type="EMBL" id="JBIRUQ010000002">
    <property type="protein sequence ID" value="MFI1461322.1"/>
    <property type="molecule type" value="Genomic_DNA"/>
</dbReference>
<keyword evidence="3" id="KW-0963">Cytoplasm</keyword>
<sequence length="225" mass="25013">MHVWRVTGRDRYPFPLSVVSSVRWESDYDRLAAELDRRLPTNADPDLDAALRVAADPETTVALYGSRTEPVRAYAALDGTVGIAMVQRPGPDAGTGGTIVLRAGTPKVVPMMVDAVLGEAPKGSGPTLVDDIDRMRETDGMWISSTPQTPDRMRRLLRAPRVGSGHIEVRRGIRAERPFPPGYLSWFDVRDDGRYVYRQEYRDFRIDPASNAELKRLLVQLLGPG</sequence>
<comment type="subcellular location">
    <subcellularLocation>
        <location evidence="1">Cytoplasm</location>
    </subcellularLocation>
</comment>
<evidence type="ECO:0000256" key="2">
    <source>
        <dbReference type="ARBA" id="ARBA00006411"/>
    </source>
</evidence>
<dbReference type="RefSeq" id="WP_033244876.1">
    <property type="nucleotide sequence ID" value="NZ_JBIRUQ010000002.1"/>
</dbReference>
<protein>
    <submittedName>
        <fullName evidence="5">ESX secretion-associated protein EspG</fullName>
    </submittedName>
</protein>
<reference evidence="5 6" key="1">
    <citation type="submission" date="2024-10" db="EMBL/GenBank/DDBJ databases">
        <title>The Natural Products Discovery Center: Release of the First 8490 Sequenced Strains for Exploring Actinobacteria Biosynthetic Diversity.</title>
        <authorList>
            <person name="Kalkreuter E."/>
            <person name="Kautsar S.A."/>
            <person name="Yang D."/>
            <person name="Bader C.D."/>
            <person name="Teijaro C.N."/>
            <person name="Fluegel L."/>
            <person name="Davis C.M."/>
            <person name="Simpson J.R."/>
            <person name="Lauterbach L."/>
            <person name="Steele A.D."/>
            <person name="Gui C."/>
            <person name="Meng S."/>
            <person name="Li G."/>
            <person name="Viehrig K."/>
            <person name="Ye F."/>
            <person name="Su P."/>
            <person name="Kiefer A.F."/>
            <person name="Nichols A."/>
            <person name="Cepeda A.J."/>
            <person name="Yan W."/>
            <person name="Fan B."/>
            <person name="Jiang Y."/>
            <person name="Adhikari A."/>
            <person name="Zheng C.-J."/>
            <person name="Schuster L."/>
            <person name="Cowan T.M."/>
            <person name="Smanski M.J."/>
            <person name="Chevrette M.G."/>
            <person name="De Carvalho L.P.S."/>
            <person name="Shen B."/>
        </authorList>
    </citation>
    <scope>NUCLEOTIDE SEQUENCE [LARGE SCALE GENOMIC DNA]</scope>
    <source>
        <strain evidence="5 6">NPDC020568</strain>
    </source>
</reference>
<name>A0ABW7TJW2_9NOCA</name>
<evidence type="ECO:0000313" key="6">
    <source>
        <dbReference type="Proteomes" id="UP001611263"/>
    </source>
</evidence>
<organism evidence="5 6">
    <name type="scientific">Nocardia carnea</name>
    <dbReference type="NCBI Taxonomy" id="37328"/>
    <lineage>
        <taxon>Bacteria</taxon>
        <taxon>Bacillati</taxon>
        <taxon>Actinomycetota</taxon>
        <taxon>Actinomycetes</taxon>
        <taxon>Mycobacteriales</taxon>
        <taxon>Nocardiaceae</taxon>
        <taxon>Nocardia</taxon>
    </lineage>
</organism>
<keyword evidence="4" id="KW-0143">Chaperone</keyword>